<dbReference type="InterPro" id="IPR052030">
    <property type="entry name" value="Peptidase_M20/M20A_hydrolases"/>
</dbReference>
<evidence type="ECO:0000259" key="1">
    <source>
        <dbReference type="Pfam" id="PF07687"/>
    </source>
</evidence>
<dbReference type="Proteomes" id="UP000266188">
    <property type="component" value="Unassembled WGS sequence"/>
</dbReference>
<dbReference type="InterPro" id="IPR017439">
    <property type="entry name" value="Amidohydrolase"/>
</dbReference>
<dbReference type="InterPro" id="IPR036264">
    <property type="entry name" value="Bact_exopeptidase_dim_dom"/>
</dbReference>
<dbReference type="GO" id="GO:0016805">
    <property type="term" value="F:dipeptidase activity"/>
    <property type="evidence" value="ECO:0007669"/>
    <property type="project" value="TreeGrafter"/>
</dbReference>
<dbReference type="FunFam" id="3.30.70.360:FF:000004">
    <property type="entry name" value="Peptidase M20 domain-containing protein 2"/>
    <property type="match status" value="1"/>
</dbReference>
<evidence type="ECO:0000313" key="2">
    <source>
        <dbReference type="EMBL" id="RJE25971.1"/>
    </source>
</evidence>
<dbReference type="Pfam" id="PF07687">
    <property type="entry name" value="M20_dimer"/>
    <property type="match status" value="1"/>
</dbReference>
<keyword evidence="3" id="KW-1185">Reference proteome</keyword>
<dbReference type="EMBL" id="MVGC01000032">
    <property type="protein sequence ID" value="RJE25971.1"/>
    <property type="molecule type" value="Genomic_DNA"/>
</dbReference>
<name>A0A3A3A9E8_9EURO</name>
<accession>A0A3A3A9E8</accession>
<dbReference type="InterPro" id="IPR011650">
    <property type="entry name" value="Peptidase_M20_dimer"/>
</dbReference>
<proteinExistence type="predicted"/>
<dbReference type="AlphaFoldDB" id="A0A3A3A9E8"/>
<dbReference type="PANTHER" id="PTHR30575">
    <property type="entry name" value="PEPTIDASE M20"/>
    <property type="match status" value="1"/>
</dbReference>
<dbReference type="NCBIfam" id="TIGR01891">
    <property type="entry name" value="amidohydrolases"/>
    <property type="match status" value="1"/>
</dbReference>
<dbReference type="OrthoDB" id="6119954at2759"/>
<gene>
    <name evidence="2" type="ORF">PHISCL_01656</name>
</gene>
<dbReference type="Gene3D" id="3.40.630.10">
    <property type="entry name" value="Zn peptidases"/>
    <property type="match status" value="1"/>
</dbReference>
<reference evidence="3" key="1">
    <citation type="submission" date="2017-02" db="EMBL/GenBank/DDBJ databases">
        <authorList>
            <person name="Tafer H."/>
            <person name="Lopandic K."/>
        </authorList>
    </citation>
    <scope>NUCLEOTIDE SEQUENCE [LARGE SCALE GENOMIC DNA]</scope>
    <source>
        <strain evidence="3">CBS 366.77</strain>
    </source>
</reference>
<evidence type="ECO:0000313" key="3">
    <source>
        <dbReference type="Proteomes" id="UP000266188"/>
    </source>
</evidence>
<dbReference type="SUPFAM" id="SSF53187">
    <property type="entry name" value="Zn-dependent exopeptidases"/>
    <property type="match status" value="1"/>
</dbReference>
<keyword evidence="2" id="KW-0378">Hydrolase</keyword>
<comment type="caution">
    <text evidence="2">The sequence shown here is derived from an EMBL/GenBank/DDBJ whole genome shotgun (WGS) entry which is preliminary data.</text>
</comment>
<feature type="domain" description="Peptidase M20 dimerisation" evidence="1">
    <location>
        <begin position="180"/>
        <end position="273"/>
    </location>
</feature>
<dbReference type="PANTHER" id="PTHR30575:SF0">
    <property type="entry name" value="XAA-ARG DIPEPTIDASE"/>
    <property type="match status" value="1"/>
</dbReference>
<dbReference type="Gene3D" id="3.30.70.360">
    <property type="match status" value="1"/>
</dbReference>
<protein>
    <submittedName>
        <fullName evidence="2">Amidohydrolase</fullName>
    </submittedName>
</protein>
<dbReference type="CDD" id="cd05672">
    <property type="entry name" value="M20_ACY1L2-like"/>
    <property type="match status" value="1"/>
</dbReference>
<organism evidence="2 3">
    <name type="scientific">Aspergillus sclerotialis</name>
    <dbReference type="NCBI Taxonomy" id="2070753"/>
    <lineage>
        <taxon>Eukaryota</taxon>
        <taxon>Fungi</taxon>
        <taxon>Dikarya</taxon>
        <taxon>Ascomycota</taxon>
        <taxon>Pezizomycotina</taxon>
        <taxon>Eurotiomycetes</taxon>
        <taxon>Eurotiomycetidae</taxon>
        <taxon>Eurotiales</taxon>
        <taxon>Aspergillaceae</taxon>
        <taxon>Aspergillus</taxon>
        <taxon>Aspergillus subgen. Polypaecilum</taxon>
    </lineage>
</organism>
<dbReference type="SUPFAM" id="SSF55031">
    <property type="entry name" value="Bacterial exopeptidase dimerisation domain"/>
    <property type="match status" value="1"/>
</dbReference>
<sequence length="303" mass="32522">MAQEVQITINKAIEDLDSELRELSTKIHDNPETAYNEYGAHDNVAAFLTSQGFNVIKHAHGLETSLSAEYGSDGRVVNFNCEYDALPGIGHACGHNLIAIGSIAGFLGTVAVLKKYKIPGRVRLLGTPAEEGGGGKIKLINAGAYKDVNASFMTHPMSALVMKTPMGVFKGIPFGTCVASIKFKATFTGRPAHGALSPHEGINALDAAVLAYNGISMLRQQIKPYERIGGVILHGGEAPNVITPQSTLNYNVRSATVDEARELHKRVVSCFEGAAISTGCKVDFELWVFSRVRSAEYTYHSLG</sequence>